<evidence type="ECO:0000256" key="5">
    <source>
        <dbReference type="SAM" id="Coils"/>
    </source>
</evidence>
<dbReference type="SMART" id="SM00338">
    <property type="entry name" value="BRLZ"/>
    <property type="match status" value="1"/>
</dbReference>
<organism evidence="7 8">
    <name type="scientific">Aspergillus pseudonomiae</name>
    <dbReference type="NCBI Taxonomy" id="1506151"/>
    <lineage>
        <taxon>Eukaryota</taxon>
        <taxon>Fungi</taxon>
        <taxon>Dikarya</taxon>
        <taxon>Ascomycota</taxon>
        <taxon>Pezizomycotina</taxon>
        <taxon>Eurotiomycetes</taxon>
        <taxon>Eurotiomycetidae</taxon>
        <taxon>Eurotiales</taxon>
        <taxon>Aspergillaceae</taxon>
        <taxon>Aspergillus</taxon>
        <taxon>Aspergillus subgen. Circumdati</taxon>
    </lineage>
</organism>
<dbReference type="EMBL" id="ML736922">
    <property type="protein sequence ID" value="KAE8397088.1"/>
    <property type="molecule type" value="Genomic_DNA"/>
</dbReference>
<evidence type="ECO:0000256" key="1">
    <source>
        <dbReference type="ARBA" id="ARBA00004123"/>
    </source>
</evidence>
<accession>A0A5N7CTW5</accession>
<dbReference type="PROSITE" id="PS50217">
    <property type="entry name" value="BZIP"/>
    <property type="match status" value="1"/>
</dbReference>
<feature type="domain" description="BZIP" evidence="6">
    <location>
        <begin position="48"/>
        <end position="111"/>
    </location>
</feature>
<dbReference type="Gene3D" id="1.20.5.170">
    <property type="match status" value="1"/>
</dbReference>
<name>A0A5N7CTW5_9EURO</name>
<evidence type="ECO:0000259" key="6">
    <source>
        <dbReference type="PROSITE" id="PS50217"/>
    </source>
</evidence>
<evidence type="ECO:0000256" key="4">
    <source>
        <dbReference type="ARBA" id="ARBA00023242"/>
    </source>
</evidence>
<proteinExistence type="predicted"/>
<dbReference type="GeneID" id="43673226"/>
<gene>
    <name evidence="7" type="ORF">BDV37DRAFT_289724</name>
</gene>
<dbReference type="InterPro" id="IPR004827">
    <property type="entry name" value="bZIP"/>
</dbReference>
<feature type="coiled-coil region" evidence="5">
    <location>
        <begin position="73"/>
        <end position="107"/>
    </location>
</feature>
<comment type="subcellular location">
    <subcellularLocation>
        <location evidence="1">Nucleus</location>
    </subcellularLocation>
</comment>
<keyword evidence="5" id="KW-0175">Coiled coil</keyword>
<dbReference type="Pfam" id="PF07716">
    <property type="entry name" value="bZIP_2"/>
    <property type="match status" value="1"/>
</dbReference>
<dbReference type="AlphaFoldDB" id="A0A5N7CTW5"/>
<evidence type="ECO:0000313" key="8">
    <source>
        <dbReference type="Proteomes" id="UP000325579"/>
    </source>
</evidence>
<dbReference type="RefSeq" id="XP_031934407.1">
    <property type="nucleotide sequence ID" value="XM_032088535.1"/>
</dbReference>
<sequence length="212" mass="24256">MNNDLFEFDPPSYRMADTNPHLLEKYDDAQIGHKIHTISGSNRLCSKKRKSESSLERNRQAAKRCRKKKKECTDQLEEHFQNAKLRKEILEAEVSQMQSEILFLKDILRRHSQCGDDNIKTHLSHMLTRLAGRLPPTLRGDICIEESSMLLMCHSPVEEQRLSVDSSASSEVSTTFLDAVEQVDWGSTASTIDHNQSNLAGDPYWDSFIDFS</sequence>
<protein>
    <recommendedName>
        <fullName evidence="6">BZIP domain-containing protein</fullName>
    </recommendedName>
</protein>
<dbReference type="Proteomes" id="UP000325579">
    <property type="component" value="Unassembled WGS sequence"/>
</dbReference>
<keyword evidence="4" id="KW-0539">Nucleus</keyword>
<dbReference type="InterPro" id="IPR051027">
    <property type="entry name" value="bZIP_transcription_factors"/>
</dbReference>
<reference evidence="7 8" key="1">
    <citation type="submission" date="2019-04" db="EMBL/GenBank/DDBJ databases">
        <authorList>
            <consortium name="DOE Joint Genome Institute"/>
            <person name="Mondo S."/>
            <person name="Kjaerbolling I."/>
            <person name="Vesth T."/>
            <person name="Frisvad J.C."/>
            <person name="Nybo J.L."/>
            <person name="Theobald S."/>
            <person name="Kildgaard S."/>
            <person name="Isbrandt T."/>
            <person name="Kuo A."/>
            <person name="Sato A."/>
            <person name="Lyhne E.K."/>
            <person name="Kogle M.E."/>
            <person name="Wiebenga A."/>
            <person name="Kun R.S."/>
            <person name="Lubbers R.J."/>
            <person name="Makela M.R."/>
            <person name="Barry K."/>
            <person name="Chovatia M."/>
            <person name="Clum A."/>
            <person name="Daum C."/>
            <person name="Haridas S."/>
            <person name="He G."/>
            <person name="LaButti K."/>
            <person name="Lipzen A."/>
            <person name="Riley R."/>
            <person name="Salamov A."/>
            <person name="Simmons B.A."/>
            <person name="Magnuson J.K."/>
            <person name="Henrissat B."/>
            <person name="Mortensen U.H."/>
            <person name="Larsen T.O."/>
            <person name="Devries R.P."/>
            <person name="Grigoriev I.V."/>
            <person name="Machida M."/>
            <person name="Baker S.E."/>
            <person name="Andersen M.R."/>
            <person name="Cantor M.N."/>
            <person name="Hua S.X."/>
        </authorList>
    </citation>
    <scope>NUCLEOTIDE SEQUENCE [LARGE SCALE GENOMIC DNA]</scope>
    <source>
        <strain evidence="7 8">CBS 119388</strain>
    </source>
</reference>
<dbReference type="GO" id="GO:0003700">
    <property type="term" value="F:DNA-binding transcription factor activity"/>
    <property type="evidence" value="ECO:0007669"/>
    <property type="project" value="InterPro"/>
</dbReference>
<keyword evidence="3" id="KW-0804">Transcription</keyword>
<dbReference type="PANTHER" id="PTHR19304">
    <property type="entry name" value="CYCLIC-AMP RESPONSE ELEMENT BINDING PROTEIN"/>
    <property type="match status" value="1"/>
</dbReference>
<dbReference type="GO" id="GO:0005634">
    <property type="term" value="C:nucleus"/>
    <property type="evidence" value="ECO:0007669"/>
    <property type="project" value="UniProtKB-SubCell"/>
</dbReference>
<evidence type="ECO:0000256" key="3">
    <source>
        <dbReference type="ARBA" id="ARBA00023163"/>
    </source>
</evidence>
<evidence type="ECO:0000256" key="2">
    <source>
        <dbReference type="ARBA" id="ARBA00023015"/>
    </source>
</evidence>
<dbReference type="SUPFAM" id="SSF57959">
    <property type="entry name" value="Leucine zipper domain"/>
    <property type="match status" value="1"/>
</dbReference>
<dbReference type="OrthoDB" id="295274at2759"/>
<evidence type="ECO:0000313" key="7">
    <source>
        <dbReference type="EMBL" id="KAE8397088.1"/>
    </source>
</evidence>
<keyword evidence="2" id="KW-0805">Transcription regulation</keyword>
<dbReference type="InterPro" id="IPR046347">
    <property type="entry name" value="bZIP_sf"/>
</dbReference>
<keyword evidence="8" id="KW-1185">Reference proteome</keyword>